<name>X1UBC0_9ZZZZ</name>
<dbReference type="Gene3D" id="6.10.140.1070">
    <property type="match status" value="1"/>
</dbReference>
<evidence type="ECO:0000313" key="1">
    <source>
        <dbReference type="EMBL" id="GAJ14823.1"/>
    </source>
</evidence>
<comment type="caution">
    <text evidence="1">The sequence shown here is derived from an EMBL/GenBank/DDBJ whole genome shotgun (WGS) entry which is preliminary data.</text>
</comment>
<protein>
    <submittedName>
        <fullName evidence="1">Uncharacterized protein</fullName>
    </submittedName>
</protein>
<reference evidence="1" key="1">
    <citation type="journal article" date="2014" name="Front. Microbiol.">
        <title>High frequency of phylogenetically diverse reductive dehalogenase-homologous genes in deep subseafloor sedimentary metagenomes.</title>
        <authorList>
            <person name="Kawai M."/>
            <person name="Futagami T."/>
            <person name="Toyoda A."/>
            <person name="Takaki Y."/>
            <person name="Nishi S."/>
            <person name="Hori S."/>
            <person name="Arai W."/>
            <person name="Tsubouchi T."/>
            <person name="Morono Y."/>
            <person name="Uchiyama I."/>
            <person name="Ito T."/>
            <person name="Fujiyama A."/>
            <person name="Inagaki F."/>
            <person name="Takami H."/>
        </authorList>
    </citation>
    <scope>NUCLEOTIDE SEQUENCE</scope>
    <source>
        <strain evidence="1">Expedition CK06-06</strain>
    </source>
</reference>
<dbReference type="EMBL" id="BARW01027324">
    <property type="protein sequence ID" value="GAJ14823.1"/>
    <property type="molecule type" value="Genomic_DNA"/>
</dbReference>
<feature type="non-terminal residue" evidence="1">
    <location>
        <position position="82"/>
    </location>
</feature>
<organism evidence="1">
    <name type="scientific">marine sediment metagenome</name>
    <dbReference type="NCBI Taxonomy" id="412755"/>
    <lineage>
        <taxon>unclassified sequences</taxon>
        <taxon>metagenomes</taxon>
        <taxon>ecological metagenomes</taxon>
    </lineage>
</organism>
<accession>X1UBC0</accession>
<proteinExistence type="predicted"/>
<dbReference type="AlphaFoldDB" id="X1UBC0"/>
<sequence>MPANLPPQYFEAEKRFREAKTPTDKIDALDDMLAIMPKHKGTDHLKAELRRRIAKLSQTIDKKAATQRASMMIDKEGAAQVA</sequence>
<gene>
    <name evidence="1" type="ORF">S12H4_44355</name>
</gene>